<organism evidence="9 10">
    <name type="scientific">Batrachochytrium salamandrivorans</name>
    <dbReference type="NCBI Taxonomy" id="1357716"/>
    <lineage>
        <taxon>Eukaryota</taxon>
        <taxon>Fungi</taxon>
        <taxon>Fungi incertae sedis</taxon>
        <taxon>Chytridiomycota</taxon>
        <taxon>Chytridiomycota incertae sedis</taxon>
        <taxon>Chytridiomycetes</taxon>
        <taxon>Rhizophydiales</taxon>
        <taxon>Rhizophydiales incertae sedis</taxon>
        <taxon>Batrachochytrium</taxon>
    </lineage>
</organism>
<gene>
    <name evidence="9" type="ORF">BASA50_009950</name>
</gene>
<evidence type="ECO:0000256" key="3">
    <source>
        <dbReference type="ARBA" id="ARBA00014723"/>
    </source>
</evidence>
<name>A0ABQ8F309_9FUNG</name>
<dbReference type="PROSITE" id="PS00389">
    <property type="entry name" value="ATPASE_DELTA"/>
    <property type="match status" value="1"/>
</dbReference>
<dbReference type="NCBIfam" id="TIGR01145">
    <property type="entry name" value="ATP_synt_delta"/>
    <property type="match status" value="1"/>
</dbReference>
<keyword evidence="4" id="KW-0813">Transport</keyword>
<keyword evidence="5" id="KW-0375">Hydrogen ion transport</keyword>
<protein>
    <recommendedName>
        <fullName evidence="3">ATP synthase subunit 5, mitochondrial</fullName>
    </recommendedName>
</protein>
<evidence type="ECO:0000256" key="2">
    <source>
        <dbReference type="ARBA" id="ARBA00007046"/>
    </source>
</evidence>
<evidence type="ECO:0000313" key="10">
    <source>
        <dbReference type="Proteomes" id="UP001648503"/>
    </source>
</evidence>
<evidence type="ECO:0000313" key="9">
    <source>
        <dbReference type="EMBL" id="KAH6589595.1"/>
    </source>
</evidence>
<keyword evidence="8" id="KW-0066">ATP synthesis</keyword>
<sequence>MSFLCLARTAAPKVGLPSGCCCQVVSNTAESLYVNMAGLFLPSLLCQIARGFSSSAAAAASVPLALHGVDGRYATALYSAADKQKVLEKVDSELKAVETLIARDAGVQSFLNAPLLDRSTKREGVKSLLSQGKYSTVTKNFFDLLAENGRLDQTEKIISSFGLLMAAGRGEVPVVVTSAKELDPRVLNKLRDVLTKSSLTPAGAKLLMSNKIDPEIIGGLVVELGDKTIDLSVLSKVTKLNGLLSDAV</sequence>
<dbReference type="Gene3D" id="1.10.520.20">
    <property type="entry name" value="N-terminal domain of the delta subunit of the F1F0-ATP synthase"/>
    <property type="match status" value="1"/>
</dbReference>
<dbReference type="Pfam" id="PF00213">
    <property type="entry name" value="OSCP"/>
    <property type="match status" value="1"/>
</dbReference>
<dbReference type="PRINTS" id="PR00125">
    <property type="entry name" value="ATPASEDELTA"/>
</dbReference>
<dbReference type="InterPro" id="IPR020781">
    <property type="entry name" value="ATPase_OSCP/d_CS"/>
</dbReference>
<evidence type="ECO:0000256" key="4">
    <source>
        <dbReference type="ARBA" id="ARBA00022448"/>
    </source>
</evidence>
<evidence type="ECO:0000256" key="8">
    <source>
        <dbReference type="ARBA" id="ARBA00023310"/>
    </source>
</evidence>
<evidence type="ECO:0000256" key="7">
    <source>
        <dbReference type="ARBA" id="ARBA00023136"/>
    </source>
</evidence>
<dbReference type="PANTHER" id="PTHR11910">
    <property type="entry name" value="ATP SYNTHASE DELTA CHAIN"/>
    <property type="match status" value="1"/>
</dbReference>
<dbReference type="Proteomes" id="UP001648503">
    <property type="component" value="Unassembled WGS sequence"/>
</dbReference>
<accession>A0ABQ8F309</accession>
<comment type="caution">
    <text evidence="9">The sequence shown here is derived from an EMBL/GenBank/DDBJ whole genome shotgun (WGS) entry which is preliminary data.</text>
</comment>
<dbReference type="SUPFAM" id="SSF47928">
    <property type="entry name" value="N-terminal domain of the delta subunit of the F1F0-ATP synthase"/>
    <property type="match status" value="1"/>
</dbReference>
<evidence type="ECO:0000256" key="1">
    <source>
        <dbReference type="ARBA" id="ARBA00004370"/>
    </source>
</evidence>
<evidence type="ECO:0000256" key="6">
    <source>
        <dbReference type="ARBA" id="ARBA00023065"/>
    </source>
</evidence>
<keyword evidence="7" id="KW-0472">Membrane</keyword>
<proteinExistence type="inferred from homology"/>
<keyword evidence="10" id="KW-1185">Reference proteome</keyword>
<dbReference type="EMBL" id="JAFCIX010000445">
    <property type="protein sequence ID" value="KAH6589595.1"/>
    <property type="molecule type" value="Genomic_DNA"/>
</dbReference>
<comment type="subcellular location">
    <subcellularLocation>
        <location evidence="1">Membrane</location>
    </subcellularLocation>
</comment>
<keyword evidence="6" id="KW-0406">Ion transport</keyword>
<dbReference type="HAMAP" id="MF_01416">
    <property type="entry name" value="ATP_synth_delta_bact"/>
    <property type="match status" value="1"/>
</dbReference>
<reference evidence="9 10" key="1">
    <citation type="submission" date="2021-02" db="EMBL/GenBank/DDBJ databases">
        <title>Variation within the Batrachochytrium salamandrivorans European outbreak.</title>
        <authorList>
            <person name="Kelly M."/>
            <person name="Pasmans F."/>
            <person name="Shea T.P."/>
            <person name="Munoz J.F."/>
            <person name="Carranza S."/>
            <person name="Cuomo C.A."/>
            <person name="Martel A."/>
        </authorList>
    </citation>
    <scope>NUCLEOTIDE SEQUENCE [LARGE SCALE GENOMIC DNA]</scope>
    <source>
        <strain evidence="9 10">AMFP18/2</strain>
    </source>
</reference>
<dbReference type="InterPro" id="IPR000711">
    <property type="entry name" value="ATPase_OSCP/dsu"/>
</dbReference>
<evidence type="ECO:0000256" key="5">
    <source>
        <dbReference type="ARBA" id="ARBA00022781"/>
    </source>
</evidence>
<dbReference type="InterPro" id="IPR026015">
    <property type="entry name" value="ATP_synth_OSCP/delta_N_sf"/>
</dbReference>
<comment type="similarity">
    <text evidence="2">Belongs to the ATPase delta chain family.</text>
</comment>